<dbReference type="STRING" id="1122195.SAMN02745164_00727"/>
<dbReference type="EMBL" id="FQUI01000007">
    <property type="protein sequence ID" value="SHE57721.1"/>
    <property type="molecule type" value="Genomic_DNA"/>
</dbReference>
<reference evidence="2" key="1">
    <citation type="submission" date="2016-11" db="EMBL/GenBank/DDBJ databases">
        <authorList>
            <person name="Varghese N."/>
            <person name="Submissions S."/>
        </authorList>
    </citation>
    <scope>NUCLEOTIDE SEQUENCE [LARGE SCALE GENOMIC DNA]</scope>
    <source>
        <strain evidence="2">DSM 16785</strain>
    </source>
</reference>
<feature type="transmembrane region" description="Helical" evidence="1">
    <location>
        <begin position="158"/>
        <end position="176"/>
    </location>
</feature>
<organism evidence="2 3">
    <name type="scientific">Marinitoga hydrogenitolerans (strain DSM 16785 / JCM 12826 / AT1271)</name>
    <dbReference type="NCBI Taxonomy" id="1122195"/>
    <lineage>
        <taxon>Bacteria</taxon>
        <taxon>Thermotogati</taxon>
        <taxon>Thermotogota</taxon>
        <taxon>Thermotogae</taxon>
        <taxon>Petrotogales</taxon>
        <taxon>Petrotogaceae</taxon>
        <taxon>Marinitoga</taxon>
    </lineage>
</organism>
<evidence type="ECO:0000256" key="1">
    <source>
        <dbReference type="SAM" id="Phobius"/>
    </source>
</evidence>
<dbReference type="RefSeq" id="WP_072863529.1">
    <property type="nucleotide sequence ID" value="NZ_FQUI01000007.1"/>
</dbReference>
<dbReference type="OrthoDB" id="47311at2"/>
<keyword evidence="1" id="KW-1133">Transmembrane helix</keyword>
<dbReference type="Proteomes" id="UP000184334">
    <property type="component" value="Unassembled WGS sequence"/>
</dbReference>
<proteinExistence type="predicted"/>
<keyword evidence="1" id="KW-0472">Membrane</keyword>
<accession>A0A1M4ULU7</accession>
<evidence type="ECO:0000313" key="3">
    <source>
        <dbReference type="Proteomes" id="UP000184334"/>
    </source>
</evidence>
<keyword evidence="3" id="KW-1185">Reference proteome</keyword>
<comment type="caution">
    <text evidence="2">The sequence shown here is derived from an EMBL/GenBank/DDBJ whole genome shotgun (WGS) entry which is preliminary data.</text>
</comment>
<feature type="transmembrane region" description="Helical" evidence="1">
    <location>
        <begin position="183"/>
        <end position="203"/>
    </location>
</feature>
<evidence type="ECO:0000313" key="2">
    <source>
        <dbReference type="EMBL" id="SHE57721.1"/>
    </source>
</evidence>
<name>A0A1M4ULU7_MARH1</name>
<feature type="transmembrane region" description="Helical" evidence="1">
    <location>
        <begin position="60"/>
        <end position="78"/>
    </location>
</feature>
<keyword evidence="1" id="KW-0812">Transmembrane</keyword>
<sequence>MKKYLFIVEILLLFLITQLVSANSWFGLLYLIIIGIEIYKDIFSKKIDEMERYLRYKTSNITLYITIAISAFFLSLSRQPIKEIFFFYTLFPLLLKNILYIGYIYERKKVIKRTGYTIFLILFMFTILSHGFSIETLIQLIPWLLVLLMTWISIKYRILGSILFFFAAIFFTFLIFKRRFDYVGILVYSLIGIPLIFLGFQTLRKE</sequence>
<feature type="transmembrane region" description="Helical" evidence="1">
    <location>
        <begin position="84"/>
        <end position="105"/>
    </location>
</feature>
<protein>
    <submittedName>
        <fullName evidence="2">Uncharacterized protein</fullName>
    </submittedName>
</protein>
<feature type="transmembrane region" description="Helical" evidence="1">
    <location>
        <begin position="117"/>
        <end position="138"/>
    </location>
</feature>
<dbReference type="AlphaFoldDB" id="A0A1M4ULU7"/>
<feature type="transmembrane region" description="Helical" evidence="1">
    <location>
        <begin position="6"/>
        <end position="39"/>
    </location>
</feature>
<gene>
    <name evidence="2" type="ORF">SAMN02745164_00727</name>
</gene>